<dbReference type="EMBL" id="CM042887">
    <property type="protein sequence ID" value="KAI4331185.1"/>
    <property type="molecule type" value="Genomic_DNA"/>
</dbReference>
<sequence length="210" mass="23636">MTDTQREEEDWVQLAMGDACLVANLLLRLVGHPPPSSKRSRTWLNWAIRGPRSRGPPPRGSPSTPLSWTTEEEEEEEEESHPLPLEEDGRAARSKGTLASGPPSAGKRPRQKKKSLFELKEEESLLLKERQSLKQELASLKLRVEEERAANESLKRLRVDSVPVDNQERLVSQSACHQRDAVKRPCGPPMVKMCKNAALLPDLNLPLEEQ</sequence>
<organism evidence="1 2">
    <name type="scientific">Melastoma candidum</name>
    <dbReference type="NCBI Taxonomy" id="119954"/>
    <lineage>
        <taxon>Eukaryota</taxon>
        <taxon>Viridiplantae</taxon>
        <taxon>Streptophyta</taxon>
        <taxon>Embryophyta</taxon>
        <taxon>Tracheophyta</taxon>
        <taxon>Spermatophyta</taxon>
        <taxon>Magnoliopsida</taxon>
        <taxon>eudicotyledons</taxon>
        <taxon>Gunneridae</taxon>
        <taxon>Pentapetalae</taxon>
        <taxon>rosids</taxon>
        <taxon>malvids</taxon>
        <taxon>Myrtales</taxon>
        <taxon>Melastomataceae</taxon>
        <taxon>Melastomatoideae</taxon>
        <taxon>Melastomateae</taxon>
        <taxon>Melastoma</taxon>
    </lineage>
</organism>
<evidence type="ECO:0000313" key="2">
    <source>
        <dbReference type="Proteomes" id="UP001057402"/>
    </source>
</evidence>
<dbReference type="Proteomes" id="UP001057402">
    <property type="component" value="Chromosome 8"/>
</dbReference>
<protein>
    <submittedName>
        <fullName evidence="1">Uncharacterized protein</fullName>
    </submittedName>
</protein>
<name>A0ACB9N4R4_9MYRT</name>
<evidence type="ECO:0000313" key="1">
    <source>
        <dbReference type="EMBL" id="KAI4331185.1"/>
    </source>
</evidence>
<proteinExistence type="predicted"/>
<accession>A0ACB9N4R4</accession>
<keyword evidence="2" id="KW-1185">Reference proteome</keyword>
<comment type="caution">
    <text evidence="1">The sequence shown here is derived from an EMBL/GenBank/DDBJ whole genome shotgun (WGS) entry which is preliminary data.</text>
</comment>
<gene>
    <name evidence="1" type="ORF">MLD38_029395</name>
</gene>
<reference evidence="2" key="1">
    <citation type="journal article" date="2023" name="Front. Plant Sci.">
        <title>Chromosomal-level genome assembly of Melastoma candidum provides insights into trichome evolution.</title>
        <authorList>
            <person name="Zhong Y."/>
            <person name="Wu W."/>
            <person name="Sun C."/>
            <person name="Zou P."/>
            <person name="Liu Y."/>
            <person name="Dai S."/>
            <person name="Zhou R."/>
        </authorList>
    </citation>
    <scope>NUCLEOTIDE SEQUENCE [LARGE SCALE GENOMIC DNA]</scope>
</reference>